<evidence type="ECO:0000313" key="11">
    <source>
        <dbReference type="Proteomes" id="UP000198341"/>
    </source>
</evidence>
<dbReference type="InterPro" id="IPR000652">
    <property type="entry name" value="Triosephosphate_isomerase"/>
</dbReference>
<dbReference type="Gene3D" id="2.120.10.30">
    <property type="entry name" value="TolB, C-terminal domain"/>
    <property type="match status" value="1"/>
</dbReference>
<dbReference type="AlphaFoldDB" id="K8EQZ8"/>
<reference evidence="10 11" key="1">
    <citation type="submission" date="2011-10" db="EMBL/GenBank/DDBJ databases">
        <authorList>
            <person name="Genoscope - CEA"/>
        </authorList>
    </citation>
    <scope>NUCLEOTIDE SEQUENCE [LARGE SCALE GENOMIC DNA]</scope>
    <source>
        <strain evidence="10 11">RCC 1105</strain>
    </source>
</reference>
<dbReference type="eggNOG" id="KOG4499">
    <property type="taxonomic scope" value="Eukaryota"/>
</dbReference>
<dbReference type="InterPro" id="IPR035990">
    <property type="entry name" value="TIM_sf"/>
</dbReference>
<dbReference type="PANTHER" id="PTHR21139:SF42">
    <property type="entry name" value="TRIOSEPHOSPHATE ISOMERASE"/>
    <property type="match status" value="1"/>
</dbReference>
<dbReference type="GO" id="GO:0004807">
    <property type="term" value="F:triose-phosphate isomerase activity"/>
    <property type="evidence" value="ECO:0007669"/>
    <property type="project" value="InterPro"/>
</dbReference>
<keyword evidence="4 10" id="KW-0413">Isomerase</keyword>
<dbReference type="GO" id="GO:0006096">
    <property type="term" value="P:glycolytic process"/>
    <property type="evidence" value="ECO:0007669"/>
    <property type="project" value="InterPro"/>
</dbReference>
<evidence type="ECO:0000256" key="1">
    <source>
        <dbReference type="ARBA" id="ARBA00007422"/>
    </source>
</evidence>
<evidence type="ECO:0000259" key="9">
    <source>
        <dbReference type="Pfam" id="PF08450"/>
    </source>
</evidence>
<feature type="binding site" evidence="7">
    <location>
        <position position="545"/>
    </location>
    <ligand>
        <name>a divalent metal cation</name>
        <dbReference type="ChEBI" id="CHEBI:60240"/>
    </ligand>
</feature>
<evidence type="ECO:0000256" key="6">
    <source>
        <dbReference type="PIRSR" id="PIRSR605511-1"/>
    </source>
</evidence>
<dbReference type="Pfam" id="PF00121">
    <property type="entry name" value="TIM"/>
    <property type="match status" value="1"/>
</dbReference>
<evidence type="ECO:0000256" key="3">
    <source>
        <dbReference type="ARBA" id="ARBA00022490"/>
    </source>
</evidence>
<dbReference type="GeneID" id="19017686"/>
<dbReference type="SUPFAM" id="SSF51351">
    <property type="entry name" value="Triosephosphate isomerase (TIM)"/>
    <property type="match status" value="1"/>
</dbReference>
<dbReference type="Pfam" id="PF08450">
    <property type="entry name" value="SGL"/>
    <property type="match status" value="1"/>
</dbReference>
<comment type="cofactor">
    <cofactor evidence="7">
        <name>Zn(2+)</name>
        <dbReference type="ChEBI" id="CHEBI:29105"/>
    </cofactor>
    <text evidence="7">Binds 1 divalent metal cation per subunit.</text>
</comment>
<keyword evidence="11" id="KW-1185">Reference proteome</keyword>
<evidence type="ECO:0000256" key="7">
    <source>
        <dbReference type="PIRSR" id="PIRSR605511-2"/>
    </source>
</evidence>
<comment type="pathway">
    <text evidence="5">Carbohydrate biosynthesis.</text>
</comment>
<feature type="binding site" evidence="7">
    <location>
        <position position="493"/>
    </location>
    <ligand>
        <name>substrate</name>
    </ligand>
</feature>
<dbReference type="OrthoDB" id="39449at2759"/>
<dbReference type="HAMAP" id="MF_00147_B">
    <property type="entry name" value="TIM_B"/>
    <property type="match status" value="1"/>
</dbReference>
<keyword evidence="3" id="KW-0963">Cytoplasm</keyword>
<dbReference type="GO" id="GO:0019563">
    <property type="term" value="P:glycerol catabolic process"/>
    <property type="evidence" value="ECO:0007669"/>
    <property type="project" value="TreeGrafter"/>
</dbReference>
<dbReference type="InterPro" id="IPR020861">
    <property type="entry name" value="Triosephosphate_isomerase_AS"/>
</dbReference>
<keyword evidence="7" id="KW-0862">Zinc</keyword>
<dbReference type="EMBL" id="FO082277">
    <property type="protein sequence ID" value="CCO14840.1"/>
    <property type="molecule type" value="Genomic_DNA"/>
</dbReference>
<dbReference type="eggNOG" id="KOG1643">
    <property type="taxonomic scope" value="Eukaryota"/>
</dbReference>
<feature type="binding site" evidence="7">
    <location>
        <position position="407"/>
    </location>
    <ligand>
        <name>a divalent metal cation</name>
        <dbReference type="ChEBI" id="CHEBI:60240"/>
    </ligand>
</feature>
<comment type="similarity">
    <text evidence="1">Belongs to the triosephosphate isomerase family.</text>
</comment>
<feature type="region of interest" description="Disordered" evidence="8">
    <location>
        <begin position="130"/>
        <end position="165"/>
    </location>
</feature>
<feature type="compositionally biased region" description="Low complexity" evidence="8">
    <location>
        <begin position="145"/>
        <end position="157"/>
    </location>
</feature>
<keyword evidence="7" id="KW-0479">Metal-binding</keyword>
<dbReference type="PANTHER" id="PTHR21139">
    <property type="entry name" value="TRIOSEPHOSPHATE ISOMERASE"/>
    <property type="match status" value="1"/>
</dbReference>
<feature type="binding site" evidence="7">
    <location>
        <position position="511"/>
    </location>
    <ligand>
        <name>substrate</name>
    </ligand>
</feature>
<proteinExistence type="inferred from homology"/>
<dbReference type="SUPFAM" id="SSF63829">
    <property type="entry name" value="Calcium-dependent phosphotriesterase"/>
    <property type="match status" value="1"/>
</dbReference>
<dbReference type="InterPro" id="IPR013658">
    <property type="entry name" value="SGL"/>
</dbReference>
<evidence type="ECO:0000313" key="10">
    <source>
        <dbReference type="EMBL" id="CCO14840.1"/>
    </source>
</evidence>
<gene>
    <name evidence="10" type="ORF">Bathy02g05710</name>
</gene>
<dbReference type="GO" id="GO:0005829">
    <property type="term" value="C:cytosol"/>
    <property type="evidence" value="ECO:0007669"/>
    <property type="project" value="TreeGrafter"/>
</dbReference>
<dbReference type="GO" id="GO:0046166">
    <property type="term" value="P:glyceraldehyde-3-phosphate biosynthetic process"/>
    <property type="evidence" value="ECO:0007669"/>
    <property type="project" value="TreeGrafter"/>
</dbReference>
<evidence type="ECO:0000256" key="8">
    <source>
        <dbReference type="SAM" id="MobiDB-lite"/>
    </source>
</evidence>
<dbReference type="InterPro" id="IPR005511">
    <property type="entry name" value="SMP-30"/>
</dbReference>
<organism evidence="10 11">
    <name type="scientific">Bathycoccus prasinos</name>
    <dbReference type="NCBI Taxonomy" id="41875"/>
    <lineage>
        <taxon>Eukaryota</taxon>
        <taxon>Viridiplantae</taxon>
        <taxon>Chlorophyta</taxon>
        <taxon>Mamiellophyceae</taxon>
        <taxon>Mamiellales</taxon>
        <taxon>Bathycoccaceae</taxon>
        <taxon>Bathycoccus</taxon>
    </lineage>
</organism>
<accession>K8EQZ8</accession>
<dbReference type="KEGG" id="bpg:Bathy02g05710"/>
<dbReference type="InterPro" id="IPR022896">
    <property type="entry name" value="TrioseP_Isoase_bac/euk"/>
</dbReference>
<evidence type="ECO:0000256" key="4">
    <source>
        <dbReference type="ARBA" id="ARBA00023235"/>
    </source>
</evidence>
<feature type="active site" description="Proton donor/acceptor" evidence="6">
    <location>
        <position position="595"/>
    </location>
</feature>
<dbReference type="CDD" id="cd00311">
    <property type="entry name" value="TIM"/>
    <property type="match status" value="1"/>
</dbReference>
<name>K8EQZ8_9CHLO</name>
<dbReference type="GO" id="GO:0006094">
    <property type="term" value="P:gluconeogenesis"/>
    <property type="evidence" value="ECO:0007669"/>
    <property type="project" value="TreeGrafter"/>
</dbReference>
<sequence>MTTTTTTSSVSVLSNNLLLARQQQQRRRNGVIITRRRKCNSGVRIQSALFSGGGQGLKKTPEQKNKLKRLEKLNPGNNEQEEEFWPEDLKQLRTPIMAGNWKCNPKTLEEARTLASLVAANTAEDRRDADFFNNNNERGGGGRSGFNLFNKRNSNNNRGGGRGDNKNVEVLICPPAAFLSEVSQLIEGSGVYLGAQNVTFENGGAFTGEMSCTMADSLGVTHVIIGHSERRSLYYETDEDINKKIKKVIENDMTPVFCVGETKEEYERGDVYDVLSWQLAGGLDGVSAKDVENMIIAYEPVWAIGTGLTATPAIAQSVHKLIRNWIAEKYSKSVADRVRIQYGGSVKPDSVDELMQCPDIDGCLVGGASLSSDDFARICSFHQGTKPGTPRVLYAEECLETQMELGESPVWSQKDQKLYWVDAPRGTLYSWDLLEEFPDMKESFGETLGCCALMSNGDLILGLASGLYQFDPRSKTVKTRLTDFEPGLNTRPNDGRVDRSGNFIIGSYNNDHRVDASAIGGLWRLDANNNRQLEEVLDYKHRCSNCICFSPDGRKMYFTDTPRREVFEFDYDPNRGPLNRRLFYSLPSDMAGGPDGAQVDAVGNLWIAISGAGKCIRVDKNTNMVDLEVRLPVSSPTSLTFCGNDCKTLVITTRKKENRKDAGSLFSVRIPDIGGLPEPEYGSSPIIDRLGFQRGGRNEYSNYSNNNNNNQDAFMSNVNGYAANGINNVGSKLNGVNVERRFNANNTANQHELHEPEFVPRINTATAARSSVGVAKFCERCGCQFSSAASNFCSQCGTPRAS</sequence>
<evidence type="ECO:0000256" key="2">
    <source>
        <dbReference type="ARBA" id="ARBA00011738"/>
    </source>
</evidence>
<dbReference type="InterPro" id="IPR013785">
    <property type="entry name" value="Aldolase_TIM"/>
</dbReference>
<evidence type="ECO:0000256" key="5">
    <source>
        <dbReference type="ARBA" id="ARBA00024331"/>
    </source>
</evidence>
<feature type="binding site" evidence="7">
    <location>
        <position position="491"/>
    </location>
    <ligand>
        <name>substrate</name>
    </ligand>
</feature>
<dbReference type="NCBIfam" id="TIGR00419">
    <property type="entry name" value="tim"/>
    <property type="match status" value="1"/>
</dbReference>
<feature type="domain" description="SMP-30/Gluconolactonase/LRE-like region" evidence="9">
    <location>
        <begin position="405"/>
        <end position="653"/>
    </location>
</feature>
<dbReference type="PROSITE" id="PS00171">
    <property type="entry name" value="TIM_1"/>
    <property type="match status" value="1"/>
</dbReference>
<dbReference type="STRING" id="41875.K8EQZ8"/>
<dbReference type="Proteomes" id="UP000198341">
    <property type="component" value="Chromosome 2"/>
</dbReference>
<protein>
    <submittedName>
        <fullName evidence="10">Triosephosphate isomerase</fullName>
    </submittedName>
</protein>
<feature type="binding site" evidence="7">
    <location>
        <position position="595"/>
    </location>
    <ligand>
        <name>a divalent metal cation</name>
        <dbReference type="ChEBI" id="CHEBI:60240"/>
    </ligand>
</feature>
<dbReference type="PRINTS" id="PR01790">
    <property type="entry name" value="SMP30FAMILY"/>
</dbReference>
<dbReference type="InterPro" id="IPR011042">
    <property type="entry name" value="6-blade_b-propeller_TolB-like"/>
</dbReference>
<dbReference type="RefSeq" id="XP_007514600.1">
    <property type="nucleotide sequence ID" value="XM_007514538.1"/>
</dbReference>
<dbReference type="PROSITE" id="PS51440">
    <property type="entry name" value="TIM_2"/>
    <property type="match status" value="1"/>
</dbReference>
<dbReference type="GO" id="GO:0046872">
    <property type="term" value="F:metal ion binding"/>
    <property type="evidence" value="ECO:0007669"/>
    <property type="project" value="UniProtKB-KW"/>
</dbReference>
<comment type="subunit">
    <text evidence="2">Homodimer.</text>
</comment>
<dbReference type="Gene3D" id="3.20.20.70">
    <property type="entry name" value="Aldolase class I"/>
    <property type="match status" value="1"/>
</dbReference>